<gene>
    <name evidence="2" type="ORF">EWM64_g8177</name>
</gene>
<evidence type="ECO:0000313" key="3">
    <source>
        <dbReference type="Proteomes" id="UP000298061"/>
    </source>
</evidence>
<organism evidence="2 3">
    <name type="scientific">Hericium alpestre</name>
    <dbReference type="NCBI Taxonomy" id="135208"/>
    <lineage>
        <taxon>Eukaryota</taxon>
        <taxon>Fungi</taxon>
        <taxon>Dikarya</taxon>
        <taxon>Basidiomycota</taxon>
        <taxon>Agaricomycotina</taxon>
        <taxon>Agaricomycetes</taxon>
        <taxon>Russulales</taxon>
        <taxon>Hericiaceae</taxon>
        <taxon>Hericium</taxon>
    </lineage>
</organism>
<sequence length="324" mass="34993">MDDHAIMHACGGYVAGDPNAMHTAGMVLPACKLSHMASHSVNDHISMHPQPLTMPPAPTHNDVKLPMPGIEPVPEPTFIDRAQHDDIVALAIWQGYEAGRKEGRNSGFRKGLAANTKAGWSMHRKEGSSEGTKQGSPEASTPALLAMSIDEIDTDLLMCICKEAEYGVWEEGLEAGMMMGRKEGREGGYREGYEAARCETDDGPVRTYVDIAIRTSPTACTNAAMQTLLLYVAAMPFIEDPDPALLDPTHLKEIVVMALHDGHAVGLKEGRHVGLHEGVKIGHEHTRAEACCITHTSCQVQTDDLPTPVHIHAAVLPAPFFTTT</sequence>
<evidence type="ECO:0008006" key="4">
    <source>
        <dbReference type="Google" id="ProtNLM"/>
    </source>
</evidence>
<dbReference type="Proteomes" id="UP000298061">
    <property type="component" value="Unassembled WGS sequence"/>
</dbReference>
<feature type="region of interest" description="Disordered" evidence="1">
    <location>
        <begin position="118"/>
        <end position="139"/>
    </location>
</feature>
<protein>
    <recommendedName>
        <fullName evidence="4">Essential protein Yae1 N-terminal domain-containing protein</fullName>
    </recommendedName>
</protein>
<evidence type="ECO:0000256" key="1">
    <source>
        <dbReference type="SAM" id="MobiDB-lite"/>
    </source>
</evidence>
<dbReference type="EMBL" id="SFCI01001411">
    <property type="protein sequence ID" value="TFY75836.1"/>
    <property type="molecule type" value="Genomic_DNA"/>
</dbReference>
<dbReference type="OrthoDB" id="2135488at2759"/>
<keyword evidence="3" id="KW-1185">Reference proteome</keyword>
<feature type="compositionally biased region" description="Polar residues" evidence="1">
    <location>
        <begin position="129"/>
        <end position="139"/>
    </location>
</feature>
<evidence type="ECO:0000313" key="2">
    <source>
        <dbReference type="EMBL" id="TFY75836.1"/>
    </source>
</evidence>
<accession>A0A4Y9ZLV5</accession>
<name>A0A4Y9ZLV5_9AGAM</name>
<reference evidence="2 3" key="1">
    <citation type="submission" date="2019-02" db="EMBL/GenBank/DDBJ databases">
        <title>Genome sequencing of the rare red list fungi Hericium alpestre (H. flagellum).</title>
        <authorList>
            <person name="Buettner E."/>
            <person name="Kellner H."/>
        </authorList>
    </citation>
    <scope>NUCLEOTIDE SEQUENCE [LARGE SCALE GENOMIC DNA]</scope>
    <source>
        <strain evidence="2 3">DSM 108284</strain>
    </source>
</reference>
<dbReference type="STRING" id="135208.A0A4Y9ZLV5"/>
<dbReference type="AlphaFoldDB" id="A0A4Y9ZLV5"/>
<comment type="caution">
    <text evidence="2">The sequence shown here is derived from an EMBL/GenBank/DDBJ whole genome shotgun (WGS) entry which is preliminary data.</text>
</comment>
<proteinExistence type="predicted"/>